<dbReference type="EMBL" id="JARRAF010000008">
    <property type="protein sequence ID" value="MDK2124132.1"/>
    <property type="molecule type" value="Genomic_DNA"/>
</dbReference>
<dbReference type="RefSeq" id="WP_284100442.1">
    <property type="nucleotide sequence ID" value="NZ_JARRAF010000008.1"/>
</dbReference>
<keyword evidence="3" id="KW-1185">Reference proteome</keyword>
<evidence type="ECO:0000313" key="2">
    <source>
        <dbReference type="EMBL" id="MDK2124132.1"/>
    </source>
</evidence>
<protein>
    <recommendedName>
        <fullName evidence="1">HTH cro/C1-type domain-containing protein</fullName>
    </recommendedName>
</protein>
<organism evidence="2 3">
    <name type="scientific">Parachitinimonas caeni</name>
    <dbReference type="NCBI Taxonomy" id="3031301"/>
    <lineage>
        <taxon>Bacteria</taxon>
        <taxon>Pseudomonadati</taxon>
        <taxon>Pseudomonadota</taxon>
        <taxon>Betaproteobacteria</taxon>
        <taxon>Neisseriales</taxon>
        <taxon>Chitinibacteraceae</taxon>
        <taxon>Parachitinimonas</taxon>
    </lineage>
</organism>
<sequence length="299" mass="32911">MSPRDLVLTPDLEESAAPAAHAVLMQNIEIFMKTRPVPGKAKTLAGWFSSSLPEVARSTLRRIEAGMVPPMDVAEQLARVMDRTLYEATHPKLIGARAVSAQLLHGACRIPVTAYLRGQQSLQLPERHVRERVAHCEGETVLIAPFCAPLLGEKWALAGWFVEEDEPPPNDYWVGLVSDDESWRDTLSYALSEAGVAHAATPVNAIETLLRHYPAGSRPILIADSCTYDADAWPQFLARRLRNLSQSPVPLIYGSTHHYAAQPEPVKPGLAWQCGRQPNEILPLLAQLIGLNLEEAKEA</sequence>
<feature type="domain" description="HTH cro/C1-type" evidence="1">
    <location>
        <begin position="55"/>
        <end position="88"/>
    </location>
</feature>
<dbReference type="InterPro" id="IPR001387">
    <property type="entry name" value="Cro/C1-type_HTH"/>
</dbReference>
<comment type="caution">
    <text evidence="2">The sequence shown here is derived from an EMBL/GenBank/DDBJ whole genome shotgun (WGS) entry which is preliminary data.</text>
</comment>
<proteinExistence type="predicted"/>
<accession>A0ABT7DVQ2</accession>
<dbReference type="Proteomes" id="UP001172778">
    <property type="component" value="Unassembled WGS sequence"/>
</dbReference>
<reference evidence="2" key="1">
    <citation type="submission" date="2023-03" db="EMBL/GenBank/DDBJ databases">
        <title>Chitinimonas shenzhenensis gen. nov., sp. nov., a novel member of family Burkholderiaceae isolated from activated sludge collected in Shen Zhen, China.</title>
        <authorList>
            <person name="Wang X."/>
        </authorList>
    </citation>
    <scope>NUCLEOTIDE SEQUENCE</scope>
    <source>
        <strain evidence="2">DQS-5</strain>
    </source>
</reference>
<gene>
    <name evidence="2" type="ORF">PZA18_08740</name>
</gene>
<name>A0ABT7DVQ2_9NEIS</name>
<evidence type="ECO:0000313" key="3">
    <source>
        <dbReference type="Proteomes" id="UP001172778"/>
    </source>
</evidence>
<evidence type="ECO:0000259" key="1">
    <source>
        <dbReference type="PROSITE" id="PS50943"/>
    </source>
</evidence>
<dbReference type="PROSITE" id="PS50943">
    <property type="entry name" value="HTH_CROC1"/>
    <property type="match status" value="1"/>
</dbReference>